<evidence type="ECO:0000313" key="5">
    <source>
        <dbReference type="Proteomes" id="UP000028073"/>
    </source>
</evidence>
<reference evidence="4 5" key="1">
    <citation type="submission" date="2014-06" db="EMBL/GenBank/DDBJ databases">
        <title>Whole Genome Sequences of Three Symbiotic Endozoicomonas Bacteria.</title>
        <authorList>
            <person name="Neave M.J."/>
            <person name="Apprill A."/>
            <person name="Voolstra C.R."/>
        </authorList>
    </citation>
    <scope>NUCLEOTIDE SEQUENCE [LARGE SCALE GENOMIC DNA]</scope>
    <source>
        <strain evidence="4 5">DSM 25634</strain>
    </source>
</reference>
<dbReference type="STRING" id="1137799.GZ78_19835"/>
<organism evidence="4 5">
    <name type="scientific">Endozoicomonas numazuensis</name>
    <dbReference type="NCBI Taxonomy" id="1137799"/>
    <lineage>
        <taxon>Bacteria</taxon>
        <taxon>Pseudomonadati</taxon>
        <taxon>Pseudomonadota</taxon>
        <taxon>Gammaproteobacteria</taxon>
        <taxon>Oceanospirillales</taxon>
        <taxon>Endozoicomonadaceae</taxon>
        <taxon>Endozoicomonas</taxon>
    </lineage>
</organism>
<dbReference type="RefSeq" id="WP_034839159.1">
    <property type="nucleotide sequence ID" value="NZ_JOKH01000004.1"/>
</dbReference>
<gene>
    <name evidence="4" type="ORF">GZ78_19835</name>
</gene>
<protein>
    <recommendedName>
        <fullName evidence="3">N-acetyltransferase domain-containing protein</fullName>
    </recommendedName>
</protein>
<dbReference type="Proteomes" id="UP000028073">
    <property type="component" value="Unassembled WGS sequence"/>
</dbReference>
<dbReference type="SUPFAM" id="SSF55729">
    <property type="entry name" value="Acyl-CoA N-acyltransferases (Nat)"/>
    <property type="match status" value="1"/>
</dbReference>
<dbReference type="AlphaFoldDB" id="A0A081NEM9"/>
<dbReference type="InterPro" id="IPR050832">
    <property type="entry name" value="Bact_Acetyltransf"/>
</dbReference>
<dbReference type="InterPro" id="IPR016181">
    <property type="entry name" value="Acyl_CoA_acyltransferase"/>
</dbReference>
<dbReference type="InterPro" id="IPR000182">
    <property type="entry name" value="GNAT_dom"/>
</dbReference>
<dbReference type="PROSITE" id="PS51186">
    <property type="entry name" value="GNAT"/>
    <property type="match status" value="1"/>
</dbReference>
<dbReference type="Pfam" id="PF13673">
    <property type="entry name" value="Acetyltransf_10"/>
    <property type="match status" value="1"/>
</dbReference>
<dbReference type="PANTHER" id="PTHR43877:SF2">
    <property type="entry name" value="AMINOALKYLPHOSPHONATE N-ACETYLTRANSFERASE-RELATED"/>
    <property type="match status" value="1"/>
</dbReference>
<comment type="caution">
    <text evidence="4">The sequence shown here is derived from an EMBL/GenBank/DDBJ whole genome shotgun (WGS) entry which is preliminary data.</text>
</comment>
<keyword evidence="1" id="KW-0808">Transferase</keyword>
<name>A0A081NEM9_9GAMM</name>
<accession>A0A081NEM9</accession>
<evidence type="ECO:0000256" key="2">
    <source>
        <dbReference type="ARBA" id="ARBA00023315"/>
    </source>
</evidence>
<evidence type="ECO:0000256" key="1">
    <source>
        <dbReference type="ARBA" id="ARBA00022679"/>
    </source>
</evidence>
<evidence type="ECO:0000259" key="3">
    <source>
        <dbReference type="PROSITE" id="PS51186"/>
    </source>
</evidence>
<dbReference type="EMBL" id="JOKH01000004">
    <property type="protein sequence ID" value="KEQ16902.1"/>
    <property type="molecule type" value="Genomic_DNA"/>
</dbReference>
<sequence length="153" mass="17061">MKIRKAQRSDAQRAFELRTLAIRSECKGHYSDEALTMWTDGKASEQFMDTVEQKFHVVMLEGEVAGTGMINTENGMVDAIFVDTQFMGKGVARKMMTHLEQIARAAGLSQMKLDSTLNAAAFYRRCGFVGDKVSTYHSPRGLQLDCIPMAKSL</sequence>
<dbReference type="OrthoDB" id="5355033at2"/>
<dbReference type="CDD" id="cd04301">
    <property type="entry name" value="NAT_SF"/>
    <property type="match status" value="1"/>
</dbReference>
<proteinExistence type="predicted"/>
<keyword evidence="5" id="KW-1185">Reference proteome</keyword>
<keyword evidence="2" id="KW-0012">Acyltransferase</keyword>
<dbReference type="Gene3D" id="3.40.630.30">
    <property type="match status" value="1"/>
</dbReference>
<evidence type="ECO:0000313" key="4">
    <source>
        <dbReference type="EMBL" id="KEQ16902.1"/>
    </source>
</evidence>
<feature type="domain" description="N-acetyltransferase" evidence="3">
    <location>
        <begin position="1"/>
        <end position="153"/>
    </location>
</feature>
<dbReference type="PANTHER" id="PTHR43877">
    <property type="entry name" value="AMINOALKYLPHOSPHONATE N-ACETYLTRANSFERASE-RELATED-RELATED"/>
    <property type="match status" value="1"/>
</dbReference>
<dbReference type="GO" id="GO:0016747">
    <property type="term" value="F:acyltransferase activity, transferring groups other than amino-acyl groups"/>
    <property type="evidence" value="ECO:0007669"/>
    <property type="project" value="InterPro"/>
</dbReference>
<dbReference type="eggNOG" id="COG0456">
    <property type="taxonomic scope" value="Bacteria"/>
</dbReference>